<evidence type="ECO:0000313" key="5">
    <source>
        <dbReference type="EMBL" id="NYH73278.1"/>
    </source>
</evidence>
<dbReference type="InterPro" id="IPR011990">
    <property type="entry name" value="TPR-like_helical_dom_sf"/>
</dbReference>
<keyword evidence="6" id="KW-1185">Reference proteome</keyword>
<feature type="coiled-coil region" evidence="1">
    <location>
        <begin position="271"/>
        <end position="319"/>
    </location>
</feature>
<organism evidence="5 6">
    <name type="scientific">Phytopseudomonas flavescens</name>
    <dbReference type="NCBI Taxonomy" id="29435"/>
    <lineage>
        <taxon>Bacteria</taxon>
        <taxon>Pseudomonadati</taxon>
        <taxon>Pseudomonadota</taxon>
        <taxon>Gammaproteobacteria</taxon>
        <taxon>Pseudomonadales</taxon>
        <taxon>Pseudomonadaceae</taxon>
        <taxon>Phytopseudomonas</taxon>
    </lineage>
</organism>
<dbReference type="Gene3D" id="1.25.40.10">
    <property type="entry name" value="Tetratricopeptide repeat domain"/>
    <property type="match status" value="1"/>
</dbReference>
<sequence>MTRVRHLLIGLASGSAFYSGLAPALGLGEITLHSALNQPLNAEIELLAVGDDMSTSDIKVSLAPADAFNLAGVERIYFLNDLRFSPVLRGGNSVVRVVSNQPVREPYLNFIVELKRPGGQLLREYTVLLDPPTSSSYTSQAAQVGNEQFTSYAPPRRTPIASRGERYQVASGESLWTIASKLRVEGNQSSLQDLMLDIHALNPEAFSNGDIHRLRAGASLLLPDHARIAEAAPSQPAQSGPAPQPAAPAQIIPDTAPQQPAEPQVEVLAQIRRVEEEVANRSAENLQLQQDLLVVQNQLKDMMTRMEARDQQIAQLLEQLAQRPAAAAPAVPAAAPAPPAAAQEPVAAPAPAAQPAAEGFWNLWNMLLAALLGLLALLLLLFKRKRTPAPEVIAEPVVVVPPVVQAPAPEAVEPVVAPRATVVDVPLPVRPAVVARAEPNPTDPLDGANIYLAYGRIGEAVSVLRQASQANPQRLDIRFRLLEVLAQQGNTAAFAEEESTLRNAGFDGERIDELKGRYPALFASQLSAQDPDDSLEPLEGLDELILELDDTPAPAPASEQRKAQEDDFQLNLDDLSLDADWDLVNPFENGARKKRGGVDAESSAAQSAEQSTDIFGHDASSPFAGTMLVEEEGPEDEWLELDDLPSEPAEGFDRFVTNHENLTKLNLAMAYIEQDDLEAACDILNEVINEGDEDEKQEARELLARIA</sequence>
<dbReference type="AlphaFoldDB" id="A0A7Y9XKW4"/>
<name>A0A7Y9XKW4_9GAMM</name>
<keyword evidence="1" id="KW-0175">Coiled coil</keyword>
<accession>A0A7Y9XKW4</accession>
<protein>
    <submittedName>
        <fullName evidence="5">Pilus assembly protein FimV</fullName>
    </submittedName>
</protein>
<dbReference type="NCBIfam" id="TIGR03505">
    <property type="entry name" value="FimV_core"/>
    <property type="match status" value="1"/>
</dbReference>
<dbReference type="InterPro" id="IPR038440">
    <property type="entry name" value="FimV_C_sf"/>
</dbReference>
<dbReference type="InterPro" id="IPR036779">
    <property type="entry name" value="LysM_dom_sf"/>
</dbReference>
<keyword evidence="3" id="KW-0812">Transmembrane</keyword>
<keyword evidence="3" id="KW-0472">Membrane</keyword>
<feature type="transmembrane region" description="Helical" evidence="3">
    <location>
        <begin position="363"/>
        <end position="382"/>
    </location>
</feature>
<gene>
    <name evidence="5" type="ORF">FHR27_001888</name>
</gene>
<evidence type="ECO:0000259" key="4">
    <source>
        <dbReference type="Pfam" id="PF25800"/>
    </source>
</evidence>
<dbReference type="SUPFAM" id="SSF48452">
    <property type="entry name" value="TPR-like"/>
    <property type="match status" value="1"/>
</dbReference>
<evidence type="ECO:0000256" key="1">
    <source>
        <dbReference type="SAM" id="Coils"/>
    </source>
</evidence>
<evidence type="ECO:0000256" key="2">
    <source>
        <dbReference type="SAM" id="MobiDB-lite"/>
    </source>
</evidence>
<dbReference type="InterPro" id="IPR057840">
    <property type="entry name" value="FimV_N"/>
</dbReference>
<dbReference type="Pfam" id="PF25800">
    <property type="entry name" value="FimV_N"/>
    <property type="match status" value="1"/>
</dbReference>
<proteinExistence type="predicted"/>
<reference evidence="5 6" key="1">
    <citation type="submission" date="2020-07" db="EMBL/GenBank/DDBJ databases">
        <title>Genomic analyses of the natural microbiome of Caenorhabditis elegans.</title>
        <authorList>
            <person name="Samuel B."/>
        </authorList>
    </citation>
    <scope>NUCLEOTIDE SEQUENCE [LARGE SCALE GENOMIC DNA]</scope>
    <source>
        <strain evidence="5 6">BIGb0408</strain>
    </source>
</reference>
<feature type="compositionally biased region" description="Low complexity" evidence="2">
    <location>
        <begin position="600"/>
        <end position="611"/>
    </location>
</feature>
<dbReference type="InterPro" id="IPR018392">
    <property type="entry name" value="LysM"/>
</dbReference>
<feature type="region of interest" description="Disordered" evidence="2">
    <location>
        <begin position="588"/>
        <end position="617"/>
    </location>
</feature>
<dbReference type="Gene3D" id="3.10.350.10">
    <property type="entry name" value="LysM domain"/>
    <property type="match status" value="1"/>
</dbReference>
<dbReference type="CDD" id="cd00118">
    <property type="entry name" value="LysM"/>
    <property type="match status" value="1"/>
</dbReference>
<dbReference type="NCBIfam" id="TIGR03504">
    <property type="entry name" value="FimV_Cterm"/>
    <property type="match status" value="1"/>
</dbReference>
<feature type="domain" description="FimV N-terminal" evidence="4">
    <location>
        <begin position="25"/>
        <end position="132"/>
    </location>
</feature>
<evidence type="ECO:0000256" key="3">
    <source>
        <dbReference type="SAM" id="Phobius"/>
    </source>
</evidence>
<dbReference type="InterPro" id="IPR020011">
    <property type="entry name" value="FimV_C"/>
</dbReference>
<dbReference type="Proteomes" id="UP000578688">
    <property type="component" value="Unassembled WGS sequence"/>
</dbReference>
<dbReference type="Pfam" id="PF14559">
    <property type="entry name" value="TPR_19"/>
    <property type="match status" value="1"/>
</dbReference>
<evidence type="ECO:0000313" key="6">
    <source>
        <dbReference type="Proteomes" id="UP000578688"/>
    </source>
</evidence>
<dbReference type="Gene3D" id="1.20.58.2200">
    <property type="match status" value="1"/>
</dbReference>
<feature type="compositionally biased region" description="Low complexity" evidence="2">
    <location>
        <begin position="232"/>
        <end position="261"/>
    </location>
</feature>
<keyword evidence="3" id="KW-1133">Transmembrane helix</keyword>
<dbReference type="EMBL" id="JACBYV010000001">
    <property type="protein sequence ID" value="NYH73278.1"/>
    <property type="molecule type" value="Genomic_DNA"/>
</dbReference>
<dbReference type="RefSeq" id="WP_179538444.1">
    <property type="nucleotide sequence ID" value="NZ_JACBYV010000001.1"/>
</dbReference>
<dbReference type="InterPro" id="IPR020012">
    <property type="entry name" value="LysM_FimV"/>
</dbReference>
<comment type="caution">
    <text evidence="5">The sequence shown here is derived from an EMBL/GenBank/DDBJ whole genome shotgun (WGS) entry which is preliminary data.</text>
</comment>
<feature type="region of interest" description="Disordered" evidence="2">
    <location>
        <begin position="232"/>
        <end position="263"/>
    </location>
</feature>